<feature type="compositionally biased region" description="Basic and acidic residues" evidence="1">
    <location>
        <begin position="1"/>
        <end position="13"/>
    </location>
</feature>
<evidence type="ECO:0000256" key="1">
    <source>
        <dbReference type="SAM" id="MobiDB-lite"/>
    </source>
</evidence>
<accession>A0A5C6PCP2</accession>
<evidence type="ECO:0000313" key="3">
    <source>
        <dbReference type="Proteomes" id="UP000324091"/>
    </source>
</evidence>
<dbReference type="AlphaFoldDB" id="A0A5C6PCP2"/>
<name>A0A5C6PCP2_9TELE</name>
<sequence>MTEKDPHLGHISDTEFQSQDCKDDASRAQKTLTEAVKDILNDQPENVSVNSSNMSEFDYQLLKSSTAKDLQKVASEISAQIVQSKSRLDSQANSNCWKMVEERLKAFSFCKYVKESILQLWAALKTKYNHSSNQEEGLQKVLEKGELLVESMSKIMGARTLDEKKTHQEVFQNVFNNFDTEEHKEICNQLSDIIFQHVGTERNMKNDINKHVDAFIKDMYSFAQAQTQQQDHRVVKMALERIEEATDSLSISSLQLPKESLTIESDKDDADSLLPSLDPFEERNRISSNLAVQLTCEILGNLLPHVPAMTLKDIISKMKTMLMKEFESVDVPLTITEDHIGRTVKAVLKELRKKMGRKGWIRLNLLLGNQYDLIIESTMTHLQAPQEKNKFITFFKNIFKFRA</sequence>
<dbReference type="Proteomes" id="UP000324091">
    <property type="component" value="Chromosome 12"/>
</dbReference>
<gene>
    <name evidence="2" type="ORF">D4764_12G0001590</name>
</gene>
<dbReference type="EMBL" id="RHFK02000004">
    <property type="protein sequence ID" value="TWW76769.1"/>
    <property type="molecule type" value="Genomic_DNA"/>
</dbReference>
<keyword evidence="3" id="KW-1185">Reference proteome</keyword>
<organism evidence="2 3">
    <name type="scientific">Takifugu flavidus</name>
    <name type="common">sansaifugu</name>
    <dbReference type="NCBI Taxonomy" id="433684"/>
    <lineage>
        <taxon>Eukaryota</taxon>
        <taxon>Metazoa</taxon>
        <taxon>Chordata</taxon>
        <taxon>Craniata</taxon>
        <taxon>Vertebrata</taxon>
        <taxon>Euteleostomi</taxon>
        <taxon>Actinopterygii</taxon>
        <taxon>Neopterygii</taxon>
        <taxon>Teleostei</taxon>
        <taxon>Neoteleostei</taxon>
        <taxon>Acanthomorphata</taxon>
        <taxon>Eupercaria</taxon>
        <taxon>Tetraodontiformes</taxon>
        <taxon>Tetradontoidea</taxon>
        <taxon>Tetraodontidae</taxon>
        <taxon>Takifugu</taxon>
    </lineage>
</organism>
<comment type="caution">
    <text evidence="2">The sequence shown here is derived from an EMBL/GenBank/DDBJ whole genome shotgun (WGS) entry which is preliminary data.</text>
</comment>
<feature type="region of interest" description="Disordered" evidence="1">
    <location>
        <begin position="1"/>
        <end position="28"/>
    </location>
</feature>
<proteinExistence type="predicted"/>
<evidence type="ECO:0000313" key="2">
    <source>
        <dbReference type="EMBL" id="TWW76769.1"/>
    </source>
</evidence>
<reference evidence="2 3" key="1">
    <citation type="submission" date="2019-04" db="EMBL/GenBank/DDBJ databases">
        <title>Chromosome genome assembly for Takifugu flavidus.</title>
        <authorList>
            <person name="Xiao S."/>
        </authorList>
    </citation>
    <scope>NUCLEOTIDE SEQUENCE [LARGE SCALE GENOMIC DNA]</scope>
    <source>
        <strain evidence="2">HTHZ2018</strain>
        <tissue evidence="2">Muscle</tissue>
    </source>
</reference>
<protein>
    <submittedName>
        <fullName evidence="2">Uncharacterized protein</fullName>
    </submittedName>
</protein>